<dbReference type="NCBIfam" id="TIGR01727">
    <property type="entry name" value="oligo_HPY"/>
    <property type="match status" value="1"/>
</dbReference>
<dbReference type="GO" id="GO:0016887">
    <property type="term" value="F:ATP hydrolysis activity"/>
    <property type="evidence" value="ECO:0007669"/>
    <property type="project" value="InterPro"/>
</dbReference>
<dbReference type="InterPro" id="IPR027417">
    <property type="entry name" value="P-loop_NTPase"/>
</dbReference>
<feature type="domain" description="ABC transporter" evidence="8">
    <location>
        <begin position="5"/>
        <end position="255"/>
    </location>
</feature>
<dbReference type="GO" id="GO:0015833">
    <property type="term" value="P:peptide transport"/>
    <property type="evidence" value="ECO:0007669"/>
    <property type="project" value="InterPro"/>
</dbReference>
<dbReference type="SUPFAM" id="SSF52540">
    <property type="entry name" value="P-loop containing nucleoside triphosphate hydrolases"/>
    <property type="match status" value="1"/>
</dbReference>
<keyword evidence="4" id="KW-1003">Cell membrane</keyword>
<comment type="caution">
    <text evidence="9">The sequence shown here is derived from an EMBL/GenBank/DDBJ whole genome shotgun (WGS) entry which is preliminary data.</text>
</comment>
<keyword evidence="7" id="KW-0472">Membrane</keyword>
<protein>
    <submittedName>
        <fullName evidence="9">ABC transporter ATP-binding protein</fullName>
    </submittedName>
</protein>
<dbReference type="RefSeq" id="WP_115822918.1">
    <property type="nucleotide sequence ID" value="NZ_QUAE01000003.1"/>
</dbReference>
<dbReference type="Proteomes" id="UP000256305">
    <property type="component" value="Unassembled WGS sequence"/>
</dbReference>
<proteinExistence type="inferred from homology"/>
<evidence type="ECO:0000313" key="9">
    <source>
        <dbReference type="EMBL" id="REJ10338.1"/>
    </source>
</evidence>
<comment type="subcellular location">
    <subcellularLocation>
        <location evidence="1">Cell membrane</location>
        <topology evidence="1">Peripheral membrane protein</topology>
    </subcellularLocation>
</comment>
<dbReference type="SMART" id="SM00382">
    <property type="entry name" value="AAA"/>
    <property type="match status" value="1"/>
</dbReference>
<evidence type="ECO:0000256" key="1">
    <source>
        <dbReference type="ARBA" id="ARBA00004202"/>
    </source>
</evidence>
<organism evidence="9 10">
    <name type="scientific">Halobacillus trueperi</name>
    <dbReference type="NCBI Taxonomy" id="156205"/>
    <lineage>
        <taxon>Bacteria</taxon>
        <taxon>Bacillati</taxon>
        <taxon>Bacillota</taxon>
        <taxon>Bacilli</taxon>
        <taxon>Bacillales</taxon>
        <taxon>Bacillaceae</taxon>
        <taxon>Halobacillus</taxon>
    </lineage>
</organism>
<evidence type="ECO:0000256" key="3">
    <source>
        <dbReference type="ARBA" id="ARBA00022448"/>
    </source>
</evidence>
<accession>A0A3E0JBL1</accession>
<gene>
    <name evidence="9" type="ORF">DYE48_06465</name>
</gene>
<dbReference type="InterPro" id="IPR017871">
    <property type="entry name" value="ABC_transporter-like_CS"/>
</dbReference>
<evidence type="ECO:0000256" key="6">
    <source>
        <dbReference type="ARBA" id="ARBA00022840"/>
    </source>
</evidence>
<evidence type="ECO:0000259" key="8">
    <source>
        <dbReference type="PROSITE" id="PS50893"/>
    </source>
</evidence>
<dbReference type="InterPro" id="IPR003593">
    <property type="entry name" value="AAA+_ATPase"/>
</dbReference>
<dbReference type="FunFam" id="3.40.50.300:FF:000016">
    <property type="entry name" value="Oligopeptide ABC transporter ATP-binding component"/>
    <property type="match status" value="1"/>
</dbReference>
<name>A0A3E0JBL1_9BACI</name>
<comment type="similarity">
    <text evidence="2">Belongs to the ABC transporter superfamily.</text>
</comment>
<keyword evidence="6 9" id="KW-0067">ATP-binding</keyword>
<dbReference type="Pfam" id="PF08352">
    <property type="entry name" value="oligo_HPY"/>
    <property type="match status" value="1"/>
</dbReference>
<dbReference type="PANTHER" id="PTHR43297">
    <property type="entry name" value="OLIGOPEPTIDE TRANSPORT ATP-BINDING PROTEIN APPD"/>
    <property type="match status" value="1"/>
</dbReference>
<dbReference type="Pfam" id="PF00005">
    <property type="entry name" value="ABC_tran"/>
    <property type="match status" value="1"/>
</dbReference>
<dbReference type="AlphaFoldDB" id="A0A3E0JBL1"/>
<evidence type="ECO:0000256" key="4">
    <source>
        <dbReference type="ARBA" id="ARBA00022475"/>
    </source>
</evidence>
<dbReference type="PROSITE" id="PS00211">
    <property type="entry name" value="ABC_TRANSPORTER_1"/>
    <property type="match status" value="1"/>
</dbReference>
<evidence type="ECO:0000256" key="7">
    <source>
        <dbReference type="ARBA" id="ARBA00023136"/>
    </source>
</evidence>
<reference evidence="9 10" key="1">
    <citation type="submission" date="2018-08" db="EMBL/GenBank/DDBJ databases">
        <title>Genome sequence of Halobacillus trueperi KCTC 3686.</title>
        <authorList>
            <person name="Cho K.H."/>
            <person name="Kwak M.-J."/>
            <person name="Kim B.-Y."/>
            <person name="Chun J."/>
        </authorList>
    </citation>
    <scope>NUCLEOTIDE SEQUENCE [LARGE SCALE GENOMIC DNA]</scope>
    <source>
        <strain evidence="9 10">KCTC 3686</strain>
    </source>
</reference>
<keyword evidence="10" id="KW-1185">Reference proteome</keyword>
<dbReference type="PROSITE" id="PS50893">
    <property type="entry name" value="ABC_TRANSPORTER_2"/>
    <property type="match status" value="1"/>
</dbReference>
<evidence type="ECO:0000256" key="5">
    <source>
        <dbReference type="ARBA" id="ARBA00022741"/>
    </source>
</evidence>
<keyword evidence="5" id="KW-0547">Nucleotide-binding</keyword>
<dbReference type="Gene3D" id="3.40.50.300">
    <property type="entry name" value="P-loop containing nucleotide triphosphate hydrolases"/>
    <property type="match status" value="1"/>
</dbReference>
<keyword evidence="3" id="KW-0813">Transport</keyword>
<evidence type="ECO:0000256" key="2">
    <source>
        <dbReference type="ARBA" id="ARBA00005417"/>
    </source>
</evidence>
<dbReference type="GO" id="GO:0005524">
    <property type="term" value="F:ATP binding"/>
    <property type="evidence" value="ECO:0007669"/>
    <property type="project" value="UniProtKB-KW"/>
</dbReference>
<sequence>MSKVLDVKDLEVSVKIDNERRNIVNKVSFSVNEGETLGIVGESGCGKSMTSLSIMDLLPQALSVTGGSLTLNGEELTKLSKNAYRKKRGKEMAMIFQEPMTSLNPVYTIGFQIVELVRNHTKKSKKEAYDRALHMLKLVGIPRAEQVLYEYPHQLSGGMRQRVMIAMALSCNPGLLIADEPTTALDVTIQAQILRLMQSLQDEMNMSIVMITHDLGVVAETCDRVIVMYAGEVVEEATVEELFDSPKHPYTKGLVASVPNMDKDEEYLSSISGTVPTPEQMPTGCRFAPRCKHAFEACHQTPPLFDVNEKSKSRCWLYHEEASNVQEGRKEVGAGNHS</sequence>
<dbReference type="InterPro" id="IPR050388">
    <property type="entry name" value="ABC_Ni/Peptide_Import"/>
</dbReference>
<dbReference type="InterPro" id="IPR003439">
    <property type="entry name" value="ABC_transporter-like_ATP-bd"/>
</dbReference>
<dbReference type="PANTHER" id="PTHR43297:SF2">
    <property type="entry name" value="DIPEPTIDE TRANSPORT ATP-BINDING PROTEIN DPPD"/>
    <property type="match status" value="1"/>
</dbReference>
<dbReference type="InterPro" id="IPR013563">
    <property type="entry name" value="Oligopep_ABC_C"/>
</dbReference>
<dbReference type="CDD" id="cd03257">
    <property type="entry name" value="ABC_NikE_OppD_transporters"/>
    <property type="match status" value="1"/>
</dbReference>
<evidence type="ECO:0000313" key="10">
    <source>
        <dbReference type="Proteomes" id="UP000256305"/>
    </source>
</evidence>
<dbReference type="EMBL" id="QUAE01000003">
    <property type="protein sequence ID" value="REJ10338.1"/>
    <property type="molecule type" value="Genomic_DNA"/>
</dbReference>
<dbReference type="GO" id="GO:0005886">
    <property type="term" value="C:plasma membrane"/>
    <property type="evidence" value="ECO:0007669"/>
    <property type="project" value="UniProtKB-SubCell"/>
</dbReference>